<evidence type="ECO:0000313" key="1">
    <source>
        <dbReference type="EMBL" id="AEQ51149.1"/>
    </source>
</evidence>
<reference evidence="1 2" key="1">
    <citation type="journal article" date="2012" name="J. Bacteriol.">
        <title>Complete genome sequence of Pelagibacterium halotolerans B2T.</title>
        <authorList>
            <person name="Huo Y.Y."/>
            <person name="Cheng H."/>
            <person name="Han X.F."/>
            <person name="Jiang X.W."/>
            <person name="Sun C."/>
            <person name="Zhang X.Q."/>
            <person name="Zhu X.F."/>
            <person name="Liu Y.F."/>
            <person name="Li P.F."/>
            <person name="Ni P.X."/>
            <person name="Wu M."/>
        </authorList>
    </citation>
    <scope>NUCLEOTIDE SEQUENCE [LARGE SCALE GENOMIC DNA]</scope>
    <source>
        <strain evidence="2">DSM 22347 / JCM 15775 / CGMCC 1.7692 / B2</strain>
    </source>
</reference>
<organism evidence="1 2">
    <name type="scientific">Pelagibacterium halotolerans (strain DSM 22347 / JCM 15775 / CGMCC 1.7692 / B2)</name>
    <dbReference type="NCBI Taxonomy" id="1082931"/>
    <lineage>
        <taxon>Bacteria</taxon>
        <taxon>Pseudomonadati</taxon>
        <taxon>Pseudomonadota</taxon>
        <taxon>Alphaproteobacteria</taxon>
        <taxon>Hyphomicrobiales</taxon>
        <taxon>Devosiaceae</taxon>
        <taxon>Pelagibacterium</taxon>
    </lineage>
</organism>
<proteinExistence type="predicted"/>
<dbReference type="KEGG" id="phl:KKY_1116"/>
<keyword evidence="2" id="KW-1185">Reference proteome</keyword>
<sequence length="38" mass="3921">MGEVASASIFRNSRNGDNLLIAASKWLNQDVSGLAASG</sequence>
<dbReference type="EMBL" id="CP003075">
    <property type="protein sequence ID" value="AEQ51149.1"/>
    <property type="molecule type" value="Genomic_DNA"/>
</dbReference>
<dbReference type="Proteomes" id="UP000008850">
    <property type="component" value="Chromosome"/>
</dbReference>
<protein>
    <submittedName>
        <fullName evidence="1">Uncharacterized protein</fullName>
    </submittedName>
</protein>
<name>G4R634_PELHB</name>
<evidence type="ECO:0000313" key="2">
    <source>
        <dbReference type="Proteomes" id="UP000008850"/>
    </source>
</evidence>
<dbReference type="STRING" id="1082931.KKY_1116"/>
<gene>
    <name evidence="1" type="ordered locus">KKY_1116</name>
</gene>
<dbReference type="AlphaFoldDB" id="G4R634"/>
<dbReference type="HOGENOM" id="CLU_3331258_0_0_5"/>
<accession>G4R634</accession>